<dbReference type="EMBL" id="JAALFE010000012">
    <property type="protein sequence ID" value="NGQ91869.1"/>
    <property type="molecule type" value="Genomic_DNA"/>
</dbReference>
<evidence type="ECO:0008006" key="3">
    <source>
        <dbReference type="Google" id="ProtNLM"/>
    </source>
</evidence>
<proteinExistence type="predicted"/>
<sequence length="123" mass="12454">MSTASLPRSPGSVLTGLILALALAMASVLSMAERLRAEGAMQVVLCGTPGVEQVITLDAQGQPVTPVHHCPECLVLTAATGPAAPGAPLRPETRVERLAPVIARPSESLAPPLPAARGPPLTA</sequence>
<evidence type="ECO:0000313" key="2">
    <source>
        <dbReference type="Proteomes" id="UP000474758"/>
    </source>
</evidence>
<accession>A0A6M1TP20</accession>
<dbReference type="Proteomes" id="UP000474758">
    <property type="component" value="Unassembled WGS sequence"/>
</dbReference>
<comment type="caution">
    <text evidence="1">The sequence shown here is derived from an EMBL/GenBank/DDBJ whole genome shotgun (WGS) entry which is preliminary data.</text>
</comment>
<keyword evidence="2" id="KW-1185">Reference proteome</keyword>
<dbReference type="RefSeq" id="WP_165050891.1">
    <property type="nucleotide sequence ID" value="NZ_JAALFE010000012.1"/>
</dbReference>
<dbReference type="AlphaFoldDB" id="A0A6M1TP20"/>
<reference evidence="1 2" key="1">
    <citation type="submission" date="2020-02" db="EMBL/GenBank/DDBJ databases">
        <title>Rhodobacter translucens sp. nov., a novel bacterium isolated from activated sludge.</title>
        <authorList>
            <person name="Liu J."/>
        </authorList>
    </citation>
    <scope>NUCLEOTIDE SEQUENCE [LARGE SCALE GENOMIC DNA]</scope>
    <source>
        <strain evidence="1 2">HX-7-19</strain>
    </source>
</reference>
<gene>
    <name evidence="1" type="ORF">G5V65_13270</name>
</gene>
<name>A0A6M1TP20_9RHOB</name>
<protein>
    <recommendedName>
        <fullName evidence="3">DUF2946 domain-containing protein</fullName>
    </recommendedName>
</protein>
<organism evidence="1 2">
    <name type="scientific">Paragemmobacter kunshanensis</name>
    <dbReference type="NCBI Taxonomy" id="2583234"/>
    <lineage>
        <taxon>Bacteria</taxon>
        <taxon>Pseudomonadati</taxon>
        <taxon>Pseudomonadota</taxon>
        <taxon>Alphaproteobacteria</taxon>
        <taxon>Rhodobacterales</taxon>
        <taxon>Paracoccaceae</taxon>
        <taxon>Paragemmobacter</taxon>
    </lineage>
</organism>
<evidence type="ECO:0000313" key="1">
    <source>
        <dbReference type="EMBL" id="NGQ91869.1"/>
    </source>
</evidence>